<comment type="caution">
    <text evidence="3">The sequence shown here is derived from an EMBL/GenBank/DDBJ whole genome shotgun (WGS) entry which is preliminary data.</text>
</comment>
<dbReference type="Gene3D" id="3.40.50.300">
    <property type="entry name" value="P-loop containing nucleotide triphosphate hydrolases"/>
    <property type="match status" value="2"/>
</dbReference>
<evidence type="ECO:0000259" key="2">
    <source>
        <dbReference type="Pfam" id="PF13175"/>
    </source>
</evidence>
<dbReference type="InterPro" id="IPR051396">
    <property type="entry name" value="Bact_Antivir_Def_Nuclease"/>
</dbReference>
<proteinExistence type="predicted"/>
<feature type="domain" description="Endonuclease GajA/Old nuclease/RecF-like AAA" evidence="2">
    <location>
        <begin position="501"/>
        <end position="736"/>
    </location>
</feature>
<dbReference type="AlphaFoldDB" id="A0A1S1Z3Q9"/>
<evidence type="ECO:0000259" key="1">
    <source>
        <dbReference type="Pfam" id="PF12476"/>
    </source>
</evidence>
<dbReference type="STRING" id="915059.NH26_17045"/>
<organism evidence="3 4">
    <name type="scientific">Flammeovirga pacifica</name>
    <dbReference type="NCBI Taxonomy" id="915059"/>
    <lineage>
        <taxon>Bacteria</taxon>
        <taxon>Pseudomonadati</taxon>
        <taxon>Bacteroidota</taxon>
        <taxon>Cytophagia</taxon>
        <taxon>Cytophagales</taxon>
        <taxon>Flammeovirgaceae</taxon>
        <taxon>Flammeovirga</taxon>
    </lineage>
</organism>
<keyword evidence="4" id="KW-1185">Reference proteome</keyword>
<dbReference type="InterPro" id="IPR022532">
    <property type="entry name" value="DUF3696"/>
</dbReference>
<dbReference type="RefSeq" id="WP_044219877.1">
    <property type="nucleotide sequence ID" value="NZ_JRYR02000001.1"/>
</dbReference>
<dbReference type="Pfam" id="PF12476">
    <property type="entry name" value="DUF3696"/>
    <property type="match status" value="1"/>
</dbReference>
<dbReference type="Proteomes" id="UP000179797">
    <property type="component" value="Unassembled WGS sequence"/>
</dbReference>
<name>A0A1S1Z3Q9_FLAPC</name>
<gene>
    <name evidence="3" type="ORF">NH26_17045</name>
</gene>
<accession>A0A1S1Z3Q9</accession>
<dbReference type="InterPro" id="IPR027417">
    <property type="entry name" value="P-loop_NTPase"/>
</dbReference>
<feature type="domain" description="DUF3696" evidence="1">
    <location>
        <begin position="748"/>
        <end position="796"/>
    </location>
</feature>
<dbReference type="PANTHER" id="PTHR43581">
    <property type="entry name" value="ATP/GTP PHOSPHATASE"/>
    <property type="match status" value="1"/>
</dbReference>
<dbReference type="EMBL" id="JRYR02000001">
    <property type="protein sequence ID" value="OHX67924.1"/>
    <property type="molecule type" value="Genomic_DNA"/>
</dbReference>
<dbReference type="Pfam" id="PF13175">
    <property type="entry name" value="AAA_15"/>
    <property type="match status" value="2"/>
</dbReference>
<dbReference type="OrthoDB" id="9792800at2"/>
<dbReference type="SUPFAM" id="SSF52540">
    <property type="entry name" value="P-loop containing nucleoside triphosphate hydrolases"/>
    <property type="match status" value="1"/>
</dbReference>
<sequence length="807" mass="92856">MANIKSLTLENFRVFKESTTFNFSPINVLTGTNSSGKSSLFKALLLLQDNGKKNRLEELDFRGAYHNLGNIDKARNHDTDPSKPISFTLEFAPQPGIAPFKKFELGQREISIAYADLDGVENFSDLMKKPNWKNWMYFLRGVLINRSQDMIRHIQHLTRYGHIESTGTIKAILHKLLNIAFEHRITVDNIEKLFGEAAKVVTHLQNLEIPIDVSQHIPPTIDRAFFSDIIKKAWYKKHKAQELIGIRKLTHLTEAKPTPKRDEAKTKKHNERWKKVLEKNNVTDVEELKSALVSWLEMDIPMSSLVRDILNIKDKDIVYSVKPVGVNTTERLFLELKYDSIEGKLCNISLSYSERFTGKRKLLYTPLSNGALHYVGSENGNSYLLAAGQRGEYHKTDGEIPVFTSFIDIQNLYEYGASLHLNEPIKKYFSIDRKVLKEKTGWDDENKIDAIEEVIHKRVLLLLGTRLNAFMTEHQYKIKKINLFTSSQLIKFFAERKEDGSGFKIASLGFLLRDVPLLNNDDRRMLATSPSENNMEDLDQLPELPLTSQELHQLFEINVDEVFEKNFLTLIEEGMQGIKHIFKTCGKLFNFGLLEAQRGSTKRIMLHTESSILSQLLFEFGKNADQKAKDFVNNWIREFEIGNEIVINSVKGIASDVVIIDKKGHELDLADMGYGISQLLPILLKIALNDHRSLLIEEPETNLHPKMQSKLADLIIDASYRYQTSFLLETHSEYLIRKLQYWTAKRKITPYESKVYYLYNPEKVPEGKPQVQLLNIQQDGELDNEFGEGFFDEADNIAIELFHLKQI</sequence>
<dbReference type="InterPro" id="IPR041685">
    <property type="entry name" value="AAA_GajA/Old/RecF-like"/>
</dbReference>
<dbReference type="PANTHER" id="PTHR43581:SF4">
    <property type="entry name" value="ATP_GTP PHOSPHATASE"/>
    <property type="match status" value="1"/>
</dbReference>
<feature type="domain" description="Endonuclease GajA/Old nuclease/RecF-like AAA" evidence="2">
    <location>
        <begin position="4"/>
        <end position="170"/>
    </location>
</feature>
<evidence type="ECO:0000313" key="4">
    <source>
        <dbReference type="Proteomes" id="UP000179797"/>
    </source>
</evidence>
<reference evidence="3 4" key="1">
    <citation type="journal article" date="2012" name="Int. J. Syst. Evol. Microbiol.">
        <title>Flammeovirga pacifica sp. nov., isolated from deep-sea sediment.</title>
        <authorList>
            <person name="Xu H."/>
            <person name="Fu Y."/>
            <person name="Yang N."/>
            <person name="Ding Z."/>
            <person name="Lai Q."/>
            <person name="Zeng R."/>
        </authorList>
    </citation>
    <scope>NUCLEOTIDE SEQUENCE [LARGE SCALE GENOMIC DNA]</scope>
    <source>
        <strain evidence="4">DSM 24597 / LMG 26175 / WPAGA1</strain>
    </source>
</reference>
<protein>
    <submittedName>
        <fullName evidence="3">Uncharacterized protein</fullName>
    </submittedName>
</protein>
<evidence type="ECO:0000313" key="3">
    <source>
        <dbReference type="EMBL" id="OHX67924.1"/>
    </source>
</evidence>